<organism evidence="1 2">
    <name type="scientific">Vitis vinifera</name>
    <name type="common">Grape</name>
    <dbReference type="NCBI Taxonomy" id="29760"/>
    <lineage>
        <taxon>Eukaryota</taxon>
        <taxon>Viridiplantae</taxon>
        <taxon>Streptophyta</taxon>
        <taxon>Embryophyta</taxon>
        <taxon>Tracheophyta</taxon>
        <taxon>Spermatophyta</taxon>
        <taxon>Magnoliopsida</taxon>
        <taxon>eudicotyledons</taxon>
        <taxon>Gunneridae</taxon>
        <taxon>Pentapetalae</taxon>
        <taxon>rosids</taxon>
        <taxon>Vitales</taxon>
        <taxon>Vitaceae</taxon>
        <taxon>Viteae</taxon>
        <taxon>Vitis</taxon>
    </lineage>
</organism>
<protein>
    <submittedName>
        <fullName evidence="1">Putative ribonuclease H protein</fullName>
    </submittedName>
</protein>
<dbReference type="Proteomes" id="UP000288805">
    <property type="component" value="Unassembled WGS sequence"/>
</dbReference>
<gene>
    <name evidence="1" type="primary">VvCHDp000001_1249</name>
    <name evidence="1" type="ORF">CK203_029917</name>
</gene>
<dbReference type="AlphaFoldDB" id="A0A438IDD4"/>
<reference evidence="1 2" key="1">
    <citation type="journal article" date="2018" name="PLoS Genet.">
        <title>Population sequencing reveals clonal diversity and ancestral inbreeding in the grapevine cultivar Chardonnay.</title>
        <authorList>
            <person name="Roach M.J."/>
            <person name="Johnson D.L."/>
            <person name="Bohlmann J."/>
            <person name="van Vuuren H.J."/>
            <person name="Jones S.J."/>
            <person name="Pretorius I.S."/>
            <person name="Schmidt S.A."/>
            <person name="Borneman A.R."/>
        </authorList>
    </citation>
    <scope>NUCLEOTIDE SEQUENCE [LARGE SCALE GENOMIC DNA]</scope>
    <source>
        <strain evidence="2">cv. Chardonnay</strain>
        <tissue evidence="1">Leaf</tissue>
    </source>
</reference>
<proteinExistence type="predicted"/>
<accession>A0A438IDD4</accession>
<comment type="caution">
    <text evidence="1">The sequence shown here is derived from an EMBL/GenBank/DDBJ whole genome shotgun (WGS) entry which is preliminary data.</text>
</comment>
<evidence type="ECO:0000313" key="1">
    <source>
        <dbReference type="EMBL" id="RVW94740.1"/>
    </source>
</evidence>
<sequence length="197" mass="23000">MILKKMARLLCCTAEKIIDHLLIHCIKAKVLWDSLFTLLVCPGFFIRQLKRSFLGGMARLWARREERFGEQPLCVSFGQFGRKEIGSLLKIRSSQFKVCARLKKIQREYLWGGGALEKRLHLVNWKIVCANKKERDLGIRSLVALNKALLRKWSWRFAKEKESLWKQVIIGKFGLEGRGVVFERSERRLWCGGVENH</sequence>
<name>A0A438IDD4_VITVI</name>
<dbReference type="EMBL" id="QGNW01000119">
    <property type="protein sequence ID" value="RVW94740.1"/>
    <property type="molecule type" value="Genomic_DNA"/>
</dbReference>
<evidence type="ECO:0000313" key="2">
    <source>
        <dbReference type="Proteomes" id="UP000288805"/>
    </source>
</evidence>